<reference evidence="3" key="1">
    <citation type="submission" date="2011-07" db="EMBL/GenBank/DDBJ databases">
        <authorList>
            <consortium name="Caenorhabditis brenneri Sequencing and Analysis Consortium"/>
            <person name="Wilson R.K."/>
        </authorList>
    </citation>
    <scope>NUCLEOTIDE SEQUENCE [LARGE SCALE GENOMIC DNA]</scope>
    <source>
        <strain evidence="3">PB2801</strain>
    </source>
</reference>
<keyword evidence="3" id="KW-1185">Reference proteome</keyword>
<evidence type="ECO:0000256" key="1">
    <source>
        <dbReference type="SAM" id="MobiDB-lite"/>
    </source>
</evidence>
<evidence type="ECO:0000313" key="2">
    <source>
        <dbReference type="EMBL" id="EGT60101.1"/>
    </source>
</evidence>
<dbReference type="AlphaFoldDB" id="G0NGN5"/>
<organism evidence="3">
    <name type="scientific">Caenorhabditis brenneri</name>
    <name type="common">Nematode worm</name>
    <dbReference type="NCBI Taxonomy" id="135651"/>
    <lineage>
        <taxon>Eukaryota</taxon>
        <taxon>Metazoa</taxon>
        <taxon>Ecdysozoa</taxon>
        <taxon>Nematoda</taxon>
        <taxon>Chromadorea</taxon>
        <taxon>Rhabditida</taxon>
        <taxon>Rhabditina</taxon>
        <taxon>Rhabditomorpha</taxon>
        <taxon>Rhabditoidea</taxon>
        <taxon>Rhabditidae</taxon>
        <taxon>Peloderinae</taxon>
        <taxon>Caenorhabditis</taxon>
    </lineage>
</organism>
<evidence type="ECO:0000313" key="3">
    <source>
        <dbReference type="Proteomes" id="UP000008068"/>
    </source>
</evidence>
<dbReference type="Proteomes" id="UP000008068">
    <property type="component" value="Unassembled WGS sequence"/>
</dbReference>
<dbReference type="EMBL" id="GL379881">
    <property type="protein sequence ID" value="EGT60101.1"/>
    <property type="molecule type" value="Genomic_DNA"/>
</dbReference>
<feature type="region of interest" description="Disordered" evidence="1">
    <location>
        <begin position="139"/>
        <end position="162"/>
    </location>
</feature>
<protein>
    <submittedName>
        <fullName evidence="2">Uncharacterized protein</fullName>
    </submittedName>
</protein>
<sequence>MDPEVAHSKTEINLDLMCLECINNDALNMPGQYYRKGYTDTIAISEYHEKCQKWGLPVYPNFMCFGNKDMHTWMVRLFLYGGWIEKSLGSKKKEAIVKYLSVILNLMVPLEILDNVYYLDFLSCSWPIWFESGVKTSHCHTSSRKEGSSRTRYPGKASLQHC</sequence>
<name>G0NGN5_CAEBE</name>
<dbReference type="InParanoid" id="G0NGN5"/>
<gene>
    <name evidence="2" type="ORF">CAEBREN_24149</name>
</gene>
<accession>G0NGN5</accession>
<proteinExistence type="predicted"/>
<dbReference type="HOGENOM" id="CLU_1636912_0_0_1"/>